<evidence type="ECO:0000256" key="1">
    <source>
        <dbReference type="ARBA" id="ARBA00004389"/>
    </source>
</evidence>
<keyword evidence="5" id="KW-0328">Glycosyltransferase</keyword>
<dbReference type="InterPro" id="IPR035518">
    <property type="entry name" value="DPG_synthase"/>
</dbReference>
<dbReference type="InterPro" id="IPR001173">
    <property type="entry name" value="Glyco_trans_2-like"/>
</dbReference>
<organism evidence="14 15">
    <name type="scientific">Candidatus Colwellbacteria bacterium CG_4_9_14_0_2_um_filter_50_12</name>
    <dbReference type="NCBI Taxonomy" id="1974538"/>
    <lineage>
        <taxon>Bacteria</taxon>
        <taxon>Candidatus Colwelliibacteriota</taxon>
    </lineage>
</organism>
<evidence type="ECO:0000256" key="3">
    <source>
        <dbReference type="ARBA" id="ARBA00006739"/>
    </source>
</evidence>
<evidence type="ECO:0000256" key="6">
    <source>
        <dbReference type="ARBA" id="ARBA00022679"/>
    </source>
</evidence>
<name>A0A2M8G0V2_9BACT</name>
<proteinExistence type="inferred from homology"/>
<keyword evidence="6" id="KW-0808">Transferase</keyword>
<protein>
    <recommendedName>
        <fullName evidence="4">dolichyl-phosphate beta-glucosyltransferase</fullName>
        <ecNumber evidence="4">2.4.1.117</ecNumber>
    </recommendedName>
</protein>
<keyword evidence="8" id="KW-0256">Endoplasmic reticulum</keyword>
<comment type="caution">
    <text evidence="14">The sequence shown here is derived from an EMBL/GenBank/DDBJ whole genome shotgun (WGS) entry which is preliminary data.</text>
</comment>
<keyword evidence="7" id="KW-0812">Transmembrane</keyword>
<evidence type="ECO:0000256" key="9">
    <source>
        <dbReference type="ARBA" id="ARBA00022968"/>
    </source>
</evidence>
<comment type="similarity">
    <text evidence="3">Belongs to the glycosyltransferase 2 family.</text>
</comment>
<dbReference type="CDD" id="cd04188">
    <property type="entry name" value="DPG_synthase"/>
    <property type="match status" value="1"/>
</dbReference>
<dbReference type="InterPro" id="IPR029044">
    <property type="entry name" value="Nucleotide-diphossugar_trans"/>
</dbReference>
<evidence type="ECO:0000256" key="2">
    <source>
        <dbReference type="ARBA" id="ARBA00004922"/>
    </source>
</evidence>
<dbReference type="EMBL" id="PFQX01000055">
    <property type="protein sequence ID" value="PJC65279.1"/>
    <property type="molecule type" value="Genomic_DNA"/>
</dbReference>
<evidence type="ECO:0000256" key="8">
    <source>
        <dbReference type="ARBA" id="ARBA00022824"/>
    </source>
</evidence>
<evidence type="ECO:0000256" key="7">
    <source>
        <dbReference type="ARBA" id="ARBA00022692"/>
    </source>
</evidence>
<evidence type="ECO:0000313" key="15">
    <source>
        <dbReference type="Proteomes" id="UP000229674"/>
    </source>
</evidence>
<dbReference type="PANTHER" id="PTHR10859:SF91">
    <property type="entry name" value="DOLICHYL-PHOSPHATE BETA-GLUCOSYLTRANSFERASE"/>
    <property type="match status" value="1"/>
</dbReference>
<keyword evidence="9" id="KW-0735">Signal-anchor</keyword>
<dbReference type="GO" id="GO:0006487">
    <property type="term" value="P:protein N-linked glycosylation"/>
    <property type="evidence" value="ECO:0007669"/>
    <property type="project" value="TreeGrafter"/>
</dbReference>
<dbReference type="EC" id="2.4.1.117" evidence="4"/>
<keyword evidence="11" id="KW-0472">Membrane</keyword>
<gene>
    <name evidence="14" type="ORF">CO020_01530</name>
</gene>
<evidence type="ECO:0000256" key="5">
    <source>
        <dbReference type="ARBA" id="ARBA00022676"/>
    </source>
</evidence>
<evidence type="ECO:0000256" key="11">
    <source>
        <dbReference type="ARBA" id="ARBA00023136"/>
    </source>
</evidence>
<dbReference type="SUPFAM" id="SSF53448">
    <property type="entry name" value="Nucleotide-diphospho-sugar transferases"/>
    <property type="match status" value="1"/>
</dbReference>
<dbReference type="Proteomes" id="UP000229674">
    <property type="component" value="Unassembled WGS sequence"/>
</dbReference>
<dbReference type="AlphaFoldDB" id="A0A2M8G0V2"/>
<comment type="catalytic activity">
    <reaction evidence="12">
        <text>a di-trans,poly-cis-dolichyl phosphate + UDP-alpha-D-glucose = a di-trans,poly-cis-dolichyl beta-D-glucosyl phosphate + UDP</text>
        <dbReference type="Rhea" id="RHEA:15401"/>
        <dbReference type="Rhea" id="RHEA-COMP:19498"/>
        <dbReference type="Rhea" id="RHEA-COMP:19502"/>
        <dbReference type="ChEBI" id="CHEBI:57525"/>
        <dbReference type="ChEBI" id="CHEBI:57683"/>
        <dbReference type="ChEBI" id="CHEBI:58223"/>
        <dbReference type="ChEBI" id="CHEBI:58885"/>
        <dbReference type="EC" id="2.4.1.117"/>
    </reaction>
    <physiologicalReaction direction="left-to-right" evidence="12">
        <dbReference type="Rhea" id="RHEA:15402"/>
    </physiologicalReaction>
</comment>
<evidence type="ECO:0000256" key="12">
    <source>
        <dbReference type="ARBA" id="ARBA00045097"/>
    </source>
</evidence>
<dbReference type="PANTHER" id="PTHR10859">
    <property type="entry name" value="GLYCOSYL TRANSFERASE"/>
    <property type="match status" value="1"/>
</dbReference>
<evidence type="ECO:0000256" key="10">
    <source>
        <dbReference type="ARBA" id="ARBA00022989"/>
    </source>
</evidence>
<dbReference type="Gene3D" id="3.90.550.10">
    <property type="entry name" value="Spore Coat Polysaccharide Biosynthesis Protein SpsA, Chain A"/>
    <property type="match status" value="1"/>
</dbReference>
<dbReference type="Pfam" id="PF00535">
    <property type="entry name" value="Glycos_transf_2"/>
    <property type="match status" value="1"/>
</dbReference>
<reference evidence="15" key="1">
    <citation type="submission" date="2017-09" db="EMBL/GenBank/DDBJ databases">
        <title>Depth-based differentiation of microbial function through sediment-hosted aquifers and enrichment of novel symbionts in the deep terrestrial subsurface.</title>
        <authorList>
            <person name="Probst A.J."/>
            <person name="Ladd B."/>
            <person name="Jarett J.K."/>
            <person name="Geller-Mcgrath D.E."/>
            <person name="Sieber C.M.K."/>
            <person name="Emerson J.B."/>
            <person name="Anantharaman K."/>
            <person name="Thomas B.C."/>
            <person name="Malmstrom R."/>
            <person name="Stieglmeier M."/>
            <person name="Klingl A."/>
            <person name="Woyke T."/>
            <person name="Ryan C.M."/>
            <person name="Banfield J.F."/>
        </authorList>
    </citation>
    <scope>NUCLEOTIDE SEQUENCE [LARGE SCALE GENOMIC DNA]</scope>
</reference>
<feature type="domain" description="Glycosyltransferase 2-like" evidence="13">
    <location>
        <begin position="11"/>
        <end position="180"/>
    </location>
</feature>
<comment type="pathway">
    <text evidence="2">Protein modification; protein glycosylation.</text>
</comment>
<accession>A0A2M8G0V2</accession>
<evidence type="ECO:0000313" key="14">
    <source>
        <dbReference type="EMBL" id="PJC65279.1"/>
    </source>
</evidence>
<keyword evidence="10" id="KW-1133">Transmembrane helix</keyword>
<comment type="subcellular location">
    <subcellularLocation>
        <location evidence="1">Endoplasmic reticulum membrane</location>
        <topology evidence="1">Single-pass membrane protein</topology>
    </subcellularLocation>
</comment>
<evidence type="ECO:0000259" key="13">
    <source>
        <dbReference type="Pfam" id="PF00535"/>
    </source>
</evidence>
<evidence type="ECO:0000256" key="4">
    <source>
        <dbReference type="ARBA" id="ARBA00012583"/>
    </source>
</evidence>
<dbReference type="GO" id="GO:0004581">
    <property type="term" value="F:dolichyl-phosphate beta-glucosyltransferase activity"/>
    <property type="evidence" value="ECO:0007669"/>
    <property type="project" value="UniProtKB-EC"/>
</dbReference>
<sequence length="272" mass="30643">MKTDSDKPYLSVIIPAYNEAKRLPLTLIDTDKHLSRAKFSYEIIVVNDGSKDNTAAVVRNFAGLIRHLRLIDNDVNKGKGGVVRQGMLEAKGTYRLFMDADNSTSVDQFEKMIPYLEKGYDVVIGSRAVAGAELSPPQPWYRQLSGKVGNLIIQALLLPGIWDTQCGFKCFSRRAAERIFPLQRVKGWGFDVEVISLARAMGYKIKEMPVVWVNDPDSRIKGSAYLKVLIEVLKIRVWLWRDVYGLDRAKRGFVQAVPCRPSSEGKHKGLNK</sequence>